<protein>
    <submittedName>
        <fullName evidence="1">Uncharacterized protein</fullName>
    </submittedName>
</protein>
<reference evidence="1" key="1">
    <citation type="submission" date="2016-01" db="EMBL/GenBank/DDBJ databases">
        <title>Reference transcriptome for the parasite Schistocephalus solidus: insights into the molecular evolution of parasitism.</title>
        <authorList>
            <person name="Hebert F.O."/>
            <person name="Grambauer S."/>
            <person name="Barber I."/>
            <person name="Landry C.R."/>
            <person name="Aubin-Horth N."/>
        </authorList>
    </citation>
    <scope>NUCLEOTIDE SEQUENCE</scope>
</reference>
<gene>
    <name evidence="1" type="ORF">TR153325</name>
</gene>
<name>A0A0X3PC52_SCHSO</name>
<dbReference type="AlphaFoldDB" id="A0A0X3PC52"/>
<proteinExistence type="predicted"/>
<organism evidence="1">
    <name type="scientific">Schistocephalus solidus</name>
    <name type="common">Tapeworm</name>
    <dbReference type="NCBI Taxonomy" id="70667"/>
    <lineage>
        <taxon>Eukaryota</taxon>
        <taxon>Metazoa</taxon>
        <taxon>Spiralia</taxon>
        <taxon>Lophotrochozoa</taxon>
        <taxon>Platyhelminthes</taxon>
        <taxon>Cestoda</taxon>
        <taxon>Eucestoda</taxon>
        <taxon>Diphyllobothriidea</taxon>
        <taxon>Diphyllobothriidae</taxon>
        <taxon>Schistocephalus</taxon>
    </lineage>
</organism>
<accession>A0A0X3PC52</accession>
<sequence>MVCSTDSSQCKCPVGGPPGRCITLLSLPQLRFSRHRLHQCLLQSFYIFLLPLLFGEWTAQVSTHCSLGGPVCQIPRRLPLPGRGADERTVGWPRPLSTLRPPHHNCCDCSLHAGFLRPHAHGSDHILCGPCCRHYGDHHQPL</sequence>
<evidence type="ECO:0000313" key="1">
    <source>
        <dbReference type="EMBL" id="JAP49419.1"/>
    </source>
</evidence>
<dbReference type="EMBL" id="GEEE01013806">
    <property type="protein sequence ID" value="JAP49419.1"/>
    <property type="molecule type" value="Transcribed_RNA"/>
</dbReference>